<protein>
    <submittedName>
        <fullName evidence="1">Uncharacterized protein</fullName>
    </submittedName>
</protein>
<evidence type="ECO:0000313" key="2">
    <source>
        <dbReference type="Proteomes" id="UP000824410"/>
    </source>
</evidence>
<dbReference type="EMBL" id="SHDO01000004">
    <property type="protein sequence ID" value="MBX6979404.1"/>
    <property type="molecule type" value="Genomic_DNA"/>
</dbReference>
<name>A0AAP2JWF0_PRORE</name>
<gene>
    <name evidence="1" type="ORF">EX242_03865</name>
</gene>
<reference evidence="1" key="1">
    <citation type="submission" date="2019-02" db="EMBL/GenBank/DDBJ databases">
        <title>Genomic characterization of isolates from hospital effluents in KZN, South Africa.</title>
        <authorList>
            <person name="Ntshobeni N."/>
            <person name="Allam M."/>
            <person name="Ismail A."/>
            <person name="Amoako D."/>
            <person name="Essack S."/>
            <person name="Chenia H."/>
        </authorList>
    </citation>
    <scope>NUCLEOTIDE SEQUENCE</scope>
    <source>
        <strain evidence="1">AFE97_S1</strain>
    </source>
</reference>
<comment type="caution">
    <text evidence="1">The sequence shown here is derived from an EMBL/GenBank/DDBJ whole genome shotgun (WGS) entry which is preliminary data.</text>
</comment>
<sequence>MMAKVKQMLSSVACNIDKNRLRKKDRNRLEDAFMVCVHLDGTSYCKGFTYRASLDFIYRRYMQLAAAYH</sequence>
<accession>A0AAP2JWF0</accession>
<dbReference type="Proteomes" id="UP000824410">
    <property type="component" value="Unassembled WGS sequence"/>
</dbReference>
<proteinExistence type="predicted"/>
<organism evidence="1 2">
    <name type="scientific">Providencia rettgeri</name>
    <dbReference type="NCBI Taxonomy" id="587"/>
    <lineage>
        <taxon>Bacteria</taxon>
        <taxon>Pseudomonadati</taxon>
        <taxon>Pseudomonadota</taxon>
        <taxon>Gammaproteobacteria</taxon>
        <taxon>Enterobacterales</taxon>
        <taxon>Morganellaceae</taxon>
        <taxon>Providencia</taxon>
    </lineage>
</organism>
<dbReference type="AlphaFoldDB" id="A0AAP2JWF0"/>
<evidence type="ECO:0000313" key="1">
    <source>
        <dbReference type="EMBL" id="MBX6979404.1"/>
    </source>
</evidence>